<protein>
    <submittedName>
        <fullName evidence="4">Peptidoglycan/LPS O-acetylase OafA/YrhL</fullName>
    </submittedName>
</protein>
<dbReference type="EMBL" id="VIWT01000001">
    <property type="protein sequence ID" value="TWF99546.1"/>
    <property type="molecule type" value="Genomic_DNA"/>
</dbReference>
<reference evidence="4 5" key="1">
    <citation type="submission" date="2019-06" db="EMBL/GenBank/DDBJ databases">
        <title>Sequencing the genomes of 1000 actinobacteria strains.</title>
        <authorList>
            <person name="Klenk H.-P."/>
        </authorList>
    </citation>
    <scope>NUCLEOTIDE SEQUENCE [LARGE SCALE GENOMIC DNA]</scope>
    <source>
        <strain evidence="4 5">DSM 44826</strain>
    </source>
</reference>
<feature type="transmembrane region" description="Helical" evidence="2">
    <location>
        <begin position="340"/>
        <end position="359"/>
    </location>
</feature>
<evidence type="ECO:0000256" key="1">
    <source>
        <dbReference type="SAM" id="MobiDB-lite"/>
    </source>
</evidence>
<dbReference type="Pfam" id="PF01757">
    <property type="entry name" value="Acyl_transf_3"/>
    <property type="match status" value="1"/>
</dbReference>
<dbReference type="RefSeq" id="WP_145905780.1">
    <property type="nucleotide sequence ID" value="NZ_BAAAMZ010000006.1"/>
</dbReference>
<feature type="transmembrane region" description="Helical" evidence="2">
    <location>
        <begin position="192"/>
        <end position="214"/>
    </location>
</feature>
<dbReference type="OrthoDB" id="9807745at2"/>
<name>A0A561UJM4_9ACTN</name>
<keyword evidence="5" id="KW-1185">Reference proteome</keyword>
<keyword evidence="2" id="KW-0472">Membrane</keyword>
<feature type="region of interest" description="Disordered" evidence="1">
    <location>
        <begin position="1"/>
        <end position="24"/>
    </location>
</feature>
<proteinExistence type="predicted"/>
<sequence>MPLSLLPSRAPQEGGEPDRDATRTSKRPRLYVLDGIRLLAALSVMLFHYVGKPVGWDQTWRGRPDRLLPGLHDAAIYGWVGVELFFLISGFVICMSCWGKRPQDFFVSRVVRLYPAYWTAVLITTGVVAAAGYSFTTAKDLTPRAVITNLTMLQAPIGAPSVDPSYWTLWVEMLFYVLFAVVVVVGLTYRRVVAFCGIWMFLAVLAPAVDLPLLSTLAQADYAPFFTAGITMFLMYRFGPNLLLWCMLGFCWMVAQYRLQSTVEMYQQWLPQHISWTVATALMTLCFLQVLGAALGLFDRIQWRRLTVAGALTYPVYLLHQELGVTGIHWLRQWLAPRTTLALVVLGVLLLSYLVHRLVETPVSGLLKRGLGAAFASVTEADERARAAAAGEVTRA</sequence>
<evidence type="ECO:0000256" key="2">
    <source>
        <dbReference type="SAM" id="Phobius"/>
    </source>
</evidence>
<accession>A0A561UJM4</accession>
<gene>
    <name evidence="4" type="ORF">FHX73_113393</name>
</gene>
<dbReference type="InterPro" id="IPR050879">
    <property type="entry name" value="Acyltransferase_3"/>
</dbReference>
<dbReference type="GO" id="GO:0016747">
    <property type="term" value="F:acyltransferase activity, transferring groups other than amino-acyl groups"/>
    <property type="evidence" value="ECO:0007669"/>
    <property type="project" value="InterPro"/>
</dbReference>
<dbReference type="PANTHER" id="PTHR23028:SF53">
    <property type="entry name" value="ACYL_TRANSF_3 DOMAIN-CONTAINING PROTEIN"/>
    <property type="match status" value="1"/>
</dbReference>
<feature type="transmembrane region" description="Helical" evidence="2">
    <location>
        <begin position="30"/>
        <end position="50"/>
    </location>
</feature>
<dbReference type="GO" id="GO:0009103">
    <property type="term" value="P:lipopolysaccharide biosynthetic process"/>
    <property type="evidence" value="ECO:0007669"/>
    <property type="project" value="TreeGrafter"/>
</dbReference>
<organism evidence="4 5">
    <name type="scientific">Kitasatospora viridis</name>
    <dbReference type="NCBI Taxonomy" id="281105"/>
    <lineage>
        <taxon>Bacteria</taxon>
        <taxon>Bacillati</taxon>
        <taxon>Actinomycetota</taxon>
        <taxon>Actinomycetes</taxon>
        <taxon>Kitasatosporales</taxon>
        <taxon>Streptomycetaceae</taxon>
        <taxon>Kitasatospora</taxon>
    </lineage>
</organism>
<dbReference type="Proteomes" id="UP000317940">
    <property type="component" value="Unassembled WGS sequence"/>
</dbReference>
<evidence type="ECO:0000313" key="4">
    <source>
        <dbReference type="EMBL" id="TWF99546.1"/>
    </source>
</evidence>
<dbReference type="PANTHER" id="PTHR23028">
    <property type="entry name" value="ACETYLTRANSFERASE"/>
    <property type="match status" value="1"/>
</dbReference>
<feature type="transmembrane region" description="Helical" evidence="2">
    <location>
        <begin position="116"/>
        <end position="135"/>
    </location>
</feature>
<comment type="caution">
    <text evidence="4">The sequence shown here is derived from an EMBL/GenBank/DDBJ whole genome shotgun (WGS) entry which is preliminary data.</text>
</comment>
<feature type="transmembrane region" description="Helical" evidence="2">
    <location>
        <begin position="276"/>
        <end position="298"/>
    </location>
</feature>
<dbReference type="InterPro" id="IPR002656">
    <property type="entry name" value="Acyl_transf_3_dom"/>
</dbReference>
<feature type="transmembrane region" description="Helical" evidence="2">
    <location>
        <begin position="74"/>
        <end position="95"/>
    </location>
</feature>
<feature type="transmembrane region" description="Helical" evidence="2">
    <location>
        <begin position="166"/>
        <end position="185"/>
    </location>
</feature>
<keyword evidence="2" id="KW-0812">Transmembrane</keyword>
<evidence type="ECO:0000313" key="5">
    <source>
        <dbReference type="Proteomes" id="UP000317940"/>
    </source>
</evidence>
<keyword evidence="2" id="KW-1133">Transmembrane helix</keyword>
<evidence type="ECO:0000259" key="3">
    <source>
        <dbReference type="Pfam" id="PF01757"/>
    </source>
</evidence>
<dbReference type="GO" id="GO:0016020">
    <property type="term" value="C:membrane"/>
    <property type="evidence" value="ECO:0007669"/>
    <property type="project" value="TreeGrafter"/>
</dbReference>
<dbReference type="AlphaFoldDB" id="A0A561UJM4"/>
<feature type="domain" description="Acyltransferase 3" evidence="3">
    <location>
        <begin position="32"/>
        <end position="356"/>
    </location>
</feature>
<feature type="transmembrane region" description="Helical" evidence="2">
    <location>
        <begin position="234"/>
        <end position="255"/>
    </location>
</feature>